<dbReference type="AlphaFoldDB" id="A0A8J1TM14"/>
<dbReference type="PANTHER" id="PTHR24543">
    <property type="entry name" value="MULTICOPPER OXIDASE-RELATED"/>
    <property type="match status" value="1"/>
</dbReference>
<evidence type="ECO:0000313" key="2">
    <source>
        <dbReference type="Proteomes" id="UP000749559"/>
    </source>
</evidence>
<protein>
    <submittedName>
        <fullName evidence="1">Uncharacterized protein</fullName>
    </submittedName>
</protein>
<dbReference type="SMART" id="SM00231">
    <property type="entry name" value="FA58C"/>
    <property type="match status" value="1"/>
</dbReference>
<dbReference type="PROSITE" id="PS01285">
    <property type="entry name" value="FA58C_1"/>
    <property type="match status" value="1"/>
</dbReference>
<dbReference type="OrthoDB" id="10028859at2759"/>
<dbReference type="Pfam" id="PF00754">
    <property type="entry name" value="F5_F8_type_C"/>
    <property type="match status" value="1"/>
</dbReference>
<keyword evidence="2" id="KW-1185">Reference proteome</keyword>
<organism evidence="1 2">
    <name type="scientific">Owenia fusiformis</name>
    <name type="common">Polychaete worm</name>
    <dbReference type="NCBI Taxonomy" id="6347"/>
    <lineage>
        <taxon>Eukaryota</taxon>
        <taxon>Metazoa</taxon>
        <taxon>Spiralia</taxon>
        <taxon>Lophotrochozoa</taxon>
        <taxon>Annelida</taxon>
        <taxon>Polychaeta</taxon>
        <taxon>Sedentaria</taxon>
        <taxon>Canalipalpata</taxon>
        <taxon>Sabellida</taxon>
        <taxon>Oweniida</taxon>
        <taxon>Oweniidae</taxon>
        <taxon>Owenia</taxon>
    </lineage>
</organism>
<dbReference type="PANTHER" id="PTHR24543:SF325">
    <property type="entry name" value="F5_8 TYPE C DOMAIN-CONTAINING PROTEIN"/>
    <property type="match status" value="1"/>
</dbReference>
<dbReference type="InterPro" id="IPR008979">
    <property type="entry name" value="Galactose-bd-like_sf"/>
</dbReference>
<gene>
    <name evidence="1" type="ORF">OFUS_LOCUS25689</name>
</gene>
<dbReference type="EMBL" id="CAIIXF020000012">
    <property type="protein sequence ID" value="CAH1801960.1"/>
    <property type="molecule type" value="Genomic_DNA"/>
</dbReference>
<reference evidence="1" key="1">
    <citation type="submission" date="2022-03" db="EMBL/GenBank/DDBJ databases">
        <authorList>
            <person name="Martin C."/>
        </authorList>
    </citation>
    <scope>NUCLEOTIDE SEQUENCE</scope>
</reference>
<dbReference type="CDD" id="cd00057">
    <property type="entry name" value="FA58C"/>
    <property type="match status" value="1"/>
</dbReference>
<dbReference type="InterPro" id="IPR000421">
    <property type="entry name" value="FA58C"/>
</dbReference>
<evidence type="ECO:0000313" key="1">
    <source>
        <dbReference type="EMBL" id="CAH1801960.1"/>
    </source>
</evidence>
<dbReference type="PROSITE" id="PS50022">
    <property type="entry name" value="FA58C_3"/>
    <property type="match status" value="1"/>
</dbReference>
<accession>A0A8J1TM14</accession>
<dbReference type="SUPFAM" id="SSF49785">
    <property type="entry name" value="Galactose-binding domain-like"/>
    <property type="match status" value="1"/>
</dbReference>
<dbReference type="Gene3D" id="2.60.120.260">
    <property type="entry name" value="Galactose-binding domain-like"/>
    <property type="match status" value="1"/>
</dbReference>
<name>A0A8J1TM14_OWEFU</name>
<comment type="caution">
    <text evidence="1">The sequence shown here is derived from an EMBL/GenBank/DDBJ whole genome shotgun (WGS) entry which is preliminary data.</text>
</comment>
<sequence length="182" mass="20069">MMYIFLSLAAGLVLLPYINPQCCQVECIGEFLVSGPNGVLDSALTASSEFDSLHGPDRARLGTQEELPGIGSGSWSPAVLNTDQWIQVDFGSVKRVSGVVTQGRNAGPQNQSTTEYRVLYRENIEPFRAVTKNGNEMFQGNDDLVTPVINMFKSVMARFVRINPTAWEDYIALRFDVIGCEI</sequence>
<dbReference type="Proteomes" id="UP000749559">
    <property type="component" value="Unassembled WGS sequence"/>
</dbReference>
<proteinExistence type="predicted"/>